<dbReference type="Gene3D" id="3.40.1520.20">
    <property type="match status" value="2"/>
</dbReference>
<dbReference type="PROSITE" id="PS51123">
    <property type="entry name" value="OMPA_2"/>
    <property type="match status" value="1"/>
</dbReference>
<dbReference type="PANTHER" id="PTHR30329">
    <property type="entry name" value="STATOR ELEMENT OF FLAGELLAR MOTOR COMPLEX"/>
    <property type="match status" value="1"/>
</dbReference>
<dbReference type="Pfam" id="PF00691">
    <property type="entry name" value="OmpA"/>
    <property type="match status" value="1"/>
</dbReference>
<name>A0A975EQY2_9RHOB</name>
<dbReference type="PANTHER" id="PTHR30329:SF21">
    <property type="entry name" value="LIPOPROTEIN YIAD-RELATED"/>
    <property type="match status" value="1"/>
</dbReference>
<evidence type="ECO:0000256" key="3">
    <source>
        <dbReference type="ARBA" id="ARBA00023237"/>
    </source>
</evidence>
<dbReference type="GO" id="GO:0009279">
    <property type="term" value="C:cell outer membrane"/>
    <property type="evidence" value="ECO:0007669"/>
    <property type="project" value="UniProtKB-SubCell"/>
</dbReference>
<feature type="region of interest" description="Disordered" evidence="5">
    <location>
        <begin position="602"/>
        <end position="642"/>
    </location>
</feature>
<comment type="subcellular location">
    <subcellularLocation>
        <location evidence="1">Cell outer membrane</location>
    </subcellularLocation>
</comment>
<keyword evidence="3" id="KW-0998">Cell outer membrane</keyword>
<reference evidence="7" key="1">
    <citation type="submission" date="2020-07" db="EMBL/GenBank/DDBJ databases">
        <title>Genome sequences of bacteria associated with the marine, planktonic diatom Thalassiosira profunda strain ECT2AJA-044.</title>
        <authorList>
            <person name="Gargas C.B."/>
            <person name="Roberts W.R."/>
            <person name="Alverson A.J."/>
        </authorList>
    </citation>
    <scope>NUCLEOTIDE SEQUENCE</scope>
    <source>
        <strain evidence="7">ECT2AJA-044</strain>
    </source>
</reference>
<feature type="domain" description="OmpA-like" evidence="6">
    <location>
        <begin position="490"/>
        <end position="607"/>
    </location>
</feature>
<dbReference type="AlphaFoldDB" id="A0A975EQY2"/>
<evidence type="ECO:0000313" key="8">
    <source>
        <dbReference type="Proteomes" id="UP000665026"/>
    </source>
</evidence>
<dbReference type="SUPFAM" id="SSF103088">
    <property type="entry name" value="OmpA-like"/>
    <property type="match status" value="1"/>
</dbReference>
<dbReference type="InterPro" id="IPR050330">
    <property type="entry name" value="Bact_OuterMem_StrucFunc"/>
</dbReference>
<sequence>MRLPLNLPFNLPMVGTFLCAALLSVVAAYFTALAVEDVSEDGVLDALEAKNMDWVEVHAEGLNVFLTGIAPQESDRFIALSVAGTVVDAARVIDNMDVQASVALAPPKFSIEILRNDAGISLIGLVPEENNRQVILRSMTKIAGGGENLSDFMEVAEHPVPSGWSQALGFAIESLEDLPRAKVSVESGQVTITAMADSPEEKVTLQSRIMRNAPSSVDVDLTISSPLPVITPFTLRATFENETFEFDACSADTVQARDQILEAGRAAGMTGDADCTIGLGVPTPRWAEAAEVAIKAVRDLGGGSVTITDADISLISLPNMDAARFDRVVAETKKALPEVFTLHATLPIIEDGEVQIPEFSATLSPEGLVQLRGKLGSELSRTTIRSYAQARFGSDSIYDATRLTDTLPVGWANRVMAGLDALSELHNGSMTVTPDVVDVRGQSGRQDAGTRISQVLNTKLGESQLFALNIAYNDALNPLANLPTPEECLADIQATQSDSKILFESGSGTLDKTAGPILDQIAEILKACGGIRLQIQGHTDSQGRESMNQALSQNRAQSVLAALRERRVLTGNFEAVGFGESQPIEDNETAEGREANRRIEFVILEEEQAEEETEEGSTEATEDTDEAAEGETTEEETENVQN</sequence>
<evidence type="ECO:0000256" key="2">
    <source>
        <dbReference type="ARBA" id="ARBA00023136"/>
    </source>
</evidence>
<evidence type="ECO:0000256" key="1">
    <source>
        <dbReference type="ARBA" id="ARBA00004442"/>
    </source>
</evidence>
<keyword evidence="2 4" id="KW-0472">Membrane</keyword>
<evidence type="ECO:0000259" key="6">
    <source>
        <dbReference type="PROSITE" id="PS51123"/>
    </source>
</evidence>
<dbReference type="InterPro" id="IPR006664">
    <property type="entry name" value="OMP_bac"/>
</dbReference>
<accession>A0A975EQY2</accession>
<dbReference type="Gene3D" id="3.30.1330.60">
    <property type="entry name" value="OmpA-like domain"/>
    <property type="match status" value="1"/>
</dbReference>
<proteinExistence type="predicted"/>
<dbReference type="InterPro" id="IPR036737">
    <property type="entry name" value="OmpA-like_sf"/>
</dbReference>
<dbReference type="InterPro" id="IPR006665">
    <property type="entry name" value="OmpA-like"/>
</dbReference>
<evidence type="ECO:0000313" key="7">
    <source>
        <dbReference type="EMBL" id="QTN36691.1"/>
    </source>
</evidence>
<dbReference type="PRINTS" id="PR01021">
    <property type="entry name" value="OMPADOMAIN"/>
</dbReference>
<dbReference type="RefSeq" id="WP_209357390.1">
    <property type="nucleotide sequence ID" value="NZ_CP060010.1"/>
</dbReference>
<dbReference type="EMBL" id="CP060010">
    <property type="protein sequence ID" value="QTN36691.1"/>
    <property type="molecule type" value="Genomic_DNA"/>
</dbReference>
<feature type="compositionally biased region" description="Acidic residues" evidence="5">
    <location>
        <begin position="603"/>
        <end position="642"/>
    </location>
</feature>
<evidence type="ECO:0000256" key="4">
    <source>
        <dbReference type="PROSITE-ProRule" id="PRU00473"/>
    </source>
</evidence>
<organism evidence="7 8">
    <name type="scientific">Cognatishimia activa</name>
    <dbReference type="NCBI Taxonomy" id="1715691"/>
    <lineage>
        <taxon>Bacteria</taxon>
        <taxon>Pseudomonadati</taxon>
        <taxon>Pseudomonadota</taxon>
        <taxon>Alphaproteobacteria</taxon>
        <taxon>Rhodobacterales</taxon>
        <taxon>Paracoccaceae</taxon>
        <taxon>Cognatishimia</taxon>
    </lineage>
</organism>
<dbReference type="Proteomes" id="UP000665026">
    <property type="component" value="Chromosome"/>
</dbReference>
<protein>
    <submittedName>
        <fullName evidence="7">OmpA family protein</fullName>
    </submittedName>
</protein>
<dbReference type="KEGG" id="cact:HZ995_03985"/>
<evidence type="ECO:0000256" key="5">
    <source>
        <dbReference type="SAM" id="MobiDB-lite"/>
    </source>
</evidence>
<gene>
    <name evidence="7" type="ORF">HZ995_03985</name>
</gene>
<dbReference type="CDD" id="cd07185">
    <property type="entry name" value="OmpA_C-like"/>
    <property type="match status" value="1"/>
</dbReference>